<feature type="domain" description="Peptidase S9 prolyl oligopeptidase catalytic" evidence="4">
    <location>
        <begin position="227"/>
        <end position="264"/>
    </location>
</feature>
<evidence type="ECO:0000259" key="4">
    <source>
        <dbReference type="Pfam" id="PF00326"/>
    </source>
</evidence>
<evidence type="ECO:0000256" key="3">
    <source>
        <dbReference type="ARBA" id="ARBA00023098"/>
    </source>
</evidence>
<dbReference type="STRING" id="1586287.BBK82_44845"/>
<dbReference type="KEGG" id="led:BBK82_44845"/>
<gene>
    <name evidence="5" type="ORF">BBK82_44845</name>
</gene>
<organism evidence="5 6">
    <name type="scientific">Lentzea guizhouensis</name>
    <dbReference type="NCBI Taxonomy" id="1586287"/>
    <lineage>
        <taxon>Bacteria</taxon>
        <taxon>Bacillati</taxon>
        <taxon>Actinomycetota</taxon>
        <taxon>Actinomycetes</taxon>
        <taxon>Pseudonocardiales</taxon>
        <taxon>Pseudonocardiaceae</taxon>
        <taxon>Lentzea</taxon>
    </lineage>
</organism>
<dbReference type="ESTHER" id="9pseu-a0a1b2hwb9">
    <property type="family name" value="PAF-Acetylhydrolase"/>
</dbReference>
<dbReference type="GO" id="GO:0016042">
    <property type="term" value="P:lipid catabolic process"/>
    <property type="evidence" value="ECO:0007669"/>
    <property type="project" value="UniProtKB-KW"/>
</dbReference>
<dbReference type="InterPro" id="IPR001375">
    <property type="entry name" value="Peptidase_S9_cat"/>
</dbReference>
<dbReference type="GO" id="GO:0003847">
    <property type="term" value="F:1-alkyl-2-acetylglycerophosphocholine esterase activity"/>
    <property type="evidence" value="ECO:0007669"/>
    <property type="project" value="TreeGrafter"/>
</dbReference>
<proteinExistence type="predicted"/>
<keyword evidence="2" id="KW-0442">Lipid degradation</keyword>
<dbReference type="GO" id="GO:0008236">
    <property type="term" value="F:serine-type peptidase activity"/>
    <property type="evidence" value="ECO:0007669"/>
    <property type="project" value="InterPro"/>
</dbReference>
<dbReference type="EMBL" id="CP016793">
    <property type="protein sequence ID" value="ANZ42008.1"/>
    <property type="molecule type" value="Genomic_DNA"/>
</dbReference>
<dbReference type="AlphaFoldDB" id="A0A1B2HWB9"/>
<dbReference type="OrthoDB" id="569821at2"/>
<keyword evidence="6" id="KW-1185">Reference proteome</keyword>
<dbReference type="Proteomes" id="UP000093053">
    <property type="component" value="Chromosome"/>
</dbReference>
<name>A0A1B2HWB9_9PSEU</name>
<dbReference type="Pfam" id="PF03403">
    <property type="entry name" value="PAF-AH_p_II"/>
    <property type="match status" value="1"/>
</dbReference>
<evidence type="ECO:0000313" key="5">
    <source>
        <dbReference type="EMBL" id="ANZ42008.1"/>
    </source>
</evidence>
<dbReference type="PANTHER" id="PTHR10272">
    <property type="entry name" value="PLATELET-ACTIVATING FACTOR ACETYLHYDROLASE"/>
    <property type="match status" value="1"/>
</dbReference>
<keyword evidence="3" id="KW-0443">Lipid metabolism</keyword>
<keyword evidence="1" id="KW-0378">Hydrolase</keyword>
<evidence type="ECO:0000256" key="2">
    <source>
        <dbReference type="ARBA" id="ARBA00022963"/>
    </source>
</evidence>
<dbReference type="Gene3D" id="3.40.50.1820">
    <property type="entry name" value="alpha/beta hydrolase"/>
    <property type="match status" value="1"/>
</dbReference>
<accession>A0A1B2HWB9</accession>
<sequence>MALDHARHKLSALSQRATGRLPLEGGRSTMQLLLAAVLAASTLVTPQVTGPFPVGTFNAHLTDTRADPWHPDQRRELMVTVTYPARAKGEEAPFLTPAFAAATDPIISSPAFLDIPAGTVDWTGTRRQARTNAPALPGRFPTVLFSPGLQSPREFHAGAADDLASRGYVVVTVSHTYESLVVEFPGGRLVPSEVQDARPETMKKAIDARVADMRFVLGQLPRLHKGADVTRVGIAGHSYGGYTAGETMVHDRRFDAGINIDGAMEHSGEGPYAPGEIVTKGVDRPFLLFGGDLGERELSHVDTSLTRSWADFWPNQRGWKRDVHLDDGAHLGFSDLQWAVPQIDEVTPERRVELIGTITPRSSVKAQHDYVAAFFDLHLKHRGTTLFDRARHPGIRLVP</sequence>
<protein>
    <recommendedName>
        <fullName evidence="4">Peptidase S9 prolyl oligopeptidase catalytic domain-containing protein</fullName>
    </recommendedName>
</protein>
<dbReference type="InterPro" id="IPR029058">
    <property type="entry name" value="AB_hydrolase_fold"/>
</dbReference>
<dbReference type="Pfam" id="PF00326">
    <property type="entry name" value="Peptidase_S9"/>
    <property type="match status" value="1"/>
</dbReference>
<dbReference type="PANTHER" id="PTHR10272:SF0">
    <property type="entry name" value="PLATELET-ACTIVATING FACTOR ACETYLHYDROLASE"/>
    <property type="match status" value="1"/>
</dbReference>
<reference evidence="5 6" key="1">
    <citation type="submission" date="2016-07" db="EMBL/GenBank/DDBJ databases">
        <title>Complete genome sequence of the Lentzea guizhouensis DHS C013.</title>
        <authorList>
            <person name="Cao C."/>
        </authorList>
    </citation>
    <scope>NUCLEOTIDE SEQUENCE [LARGE SCALE GENOMIC DNA]</scope>
    <source>
        <strain evidence="5 6">DHS C013</strain>
    </source>
</reference>
<evidence type="ECO:0000256" key="1">
    <source>
        <dbReference type="ARBA" id="ARBA00022801"/>
    </source>
</evidence>
<dbReference type="SUPFAM" id="SSF53474">
    <property type="entry name" value="alpha/beta-Hydrolases"/>
    <property type="match status" value="1"/>
</dbReference>
<dbReference type="GO" id="GO:0006508">
    <property type="term" value="P:proteolysis"/>
    <property type="evidence" value="ECO:0007669"/>
    <property type="project" value="InterPro"/>
</dbReference>
<evidence type="ECO:0000313" key="6">
    <source>
        <dbReference type="Proteomes" id="UP000093053"/>
    </source>
</evidence>